<sequence>MGCLGLLSLPMYLMAQQDSTSLAVPSKELETVVIKAEPVRTKSDRVAFSIPEVARKKAANAMDLLTVLPGVAMNPETRKPEMMNGERFLILINGVQSDVSILRSMPAEEIKRLEILDMVPMRYREYDKVINVLTYGNFRGGSLAGDLVQSVSPMLGMSDVWLQGAAFGKKDMFAATYYFSRREYKERITDKEQSFTLPSIGKISRKSRLEDAFGYRLHLPTLTYQRQETGNYTLQLVSASSIIPDHAVGSGTINENGTELSTKSSSQSTKVKSSVDLLFIKEINKKNSLSFNAVWTGIFTDRTDTNHEEKISNKEVVFSDKVVQDLKKNSLILQADYAHTFESPTQLSLGYRYYGAKLNSIVTNSFFENKPSVTTQNNHSLYGDFSYKLGQVNLSLKGTLDYLHSNYYGARQSSLSPQVYLNAKYIIDKHNALRLRTSYTYYESQLGSHAENMRYLEQYILYRGNPNLKPTRSLGARVTYSLTYPNLYVELAPIAHCNWGDEYNDYFLEKDPKTGREYLVTTPVNARYRRGYGTSYNLQYAPWMSDKGSLVFKTSGDVYNIRIDRGDDRAAIQKWLVPLNYSVELNYGKWGIYYRGNLLRNGMDGLVVSSKENQSSLGLRYTTGPWTFRTDCLWFLTECEYLSHTVPQSLVQSRARTHIRDDRSVIRLNVAFDFSWGKSRSVSTQKLNEDSDSGAF</sequence>
<accession>C3JC34</accession>
<dbReference type="SUPFAM" id="SSF56935">
    <property type="entry name" value="Porins"/>
    <property type="match status" value="1"/>
</dbReference>
<name>C3JC34_POREA</name>
<reference evidence="2 3" key="1">
    <citation type="submission" date="2009-04" db="EMBL/GenBank/DDBJ databases">
        <authorList>
            <person name="Sebastian Y."/>
            <person name="Madupu R."/>
            <person name="Durkin A.S."/>
            <person name="Torralba M."/>
            <person name="Methe B."/>
            <person name="Sutton G.G."/>
            <person name="Strausberg R.L."/>
            <person name="Nelson K.E."/>
        </authorList>
    </citation>
    <scope>NUCLEOTIDE SEQUENCE [LARGE SCALE GENOMIC DNA]</scope>
    <source>
        <strain evidence="3">ATCC 35406 / BCRC 14492 / JCM 8526 / NCTC 13058 / HG 370</strain>
    </source>
</reference>
<proteinExistence type="predicted"/>
<protein>
    <recommendedName>
        <fullName evidence="1">Outer membrane protein beta-barrel domain-containing protein</fullName>
    </recommendedName>
</protein>
<feature type="domain" description="Outer membrane protein beta-barrel" evidence="1">
    <location>
        <begin position="285"/>
        <end position="564"/>
    </location>
</feature>
<dbReference type="AlphaFoldDB" id="C3JC34"/>
<dbReference type="InterPro" id="IPR041700">
    <property type="entry name" value="OMP_b-brl_3"/>
</dbReference>
<comment type="caution">
    <text evidence="2">The sequence shown here is derived from an EMBL/GenBank/DDBJ whole genome shotgun (WGS) entry which is preliminary data.</text>
</comment>
<keyword evidence="3" id="KW-1185">Reference proteome</keyword>
<dbReference type="Pfam" id="PF14905">
    <property type="entry name" value="OMP_b-brl_3"/>
    <property type="match status" value="1"/>
</dbReference>
<evidence type="ECO:0000313" key="3">
    <source>
        <dbReference type="Proteomes" id="UP000004295"/>
    </source>
</evidence>
<dbReference type="Proteomes" id="UP000004295">
    <property type="component" value="Unassembled WGS sequence"/>
</dbReference>
<evidence type="ECO:0000259" key="1">
    <source>
        <dbReference type="Pfam" id="PF14905"/>
    </source>
</evidence>
<dbReference type="eggNOG" id="COG4771">
    <property type="taxonomic scope" value="Bacteria"/>
</dbReference>
<evidence type="ECO:0000313" key="2">
    <source>
        <dbReference type="EMBL" id="EEN82226.1"/>
    </source>
</evidence>
<gene>
    <name evidence="2" type="ORF">POREN0001_0432</name>
</gene>
<dbReference type="STRING" id="553175.POREN0001_0432"/>
<dbReference type="EMBL" id="ACNN01000029">
    <property type="protein sequence ID" value="EEN82226.1"/>
    <property type="molecule type" value="Genomic_DNA"/>
</dbReference>
<organism evidence="2 3">
    <name type="scientific">Porphyromonas endodontalis (strain ATCC 35406 / DSM 24491 / JCM 8526 / CCUG 16442 / BCRC 14492 / NCTC 13058 / HG 370)</name>
    <name type="common">Bacteroides endodontalis</name>
    <dbReference type="NCBI Taxonomy" id="553175"/>
    <lineage>
        <taxon>Bacteria</taxon>
        <taxon>Pseudomonadati</taxon>
        <taxon>Bacteroidota</taxon>
        <taxon>Bacteroidia</taxon>
        <taxon>Bacteroidales</taxon>
        <taxon>Porphyromonadaceae</taxon>
        <taxon>Porphyromonas</taxon>
    </lineage>
</organism>